<name>A0AAW4AV69_VIBAN</name>
<dbReference type="GO" id="GO:0003700">
    <property type="term" value="F:DNA-binding transcription factor activity"/>
    <property type="evidence" value="ECO:0007669"/>
    <property type="project" value="TreeGrafter"/>
</dbReference>
<dbReference type="CDD" id="cd00093">
    <property type="entry name" value="HTH_XRE"/>
    <property type="match status" value="1"/>
</dbReference>
<dbReference type="Gene3D" id="1.10.260.40">
    <property type="entry name" value="lambda repressor-like DNA-binding domains"/>
    <property type="match status" value="1"/>
</dbReference>
<evidence type="ECO:0000313" key="6">
    <source>
        <dbReference type="Proteomes" id="UP000722957"/>
    </source>
</evidence>
<dbReference type="InterPro" id="IPR050807">
    <property type="entry name" value="TransReg_Diox_bact_type"/>
</dbReference>
<evidence type="ECO:0000256" key="1">
    <source>
        <dbReference type="ARBA" id="ARBA00023015"/>
    </source>
</evidence>
<dbReference type="PANTHER" id="PTHR46797">
    <property type="entry name" value="HTH-TYPE TRANSCRIPTIONAL REGULATOR"/>
    <property type="match status" value="1"/>
</dbReference>
<accession>A0AAW4AV69</accession>
<dbReference type="InterPro" id="IPR001387">
    <property type="entry name" value="Cro/C1-type_HTH"/>
</dbReference>
<dbReference type="Pfam" id="PF01381">
    <property type="entry name" value="HTH_3"/>
    <property type="match status" value="1"/>
</dbReference>
<keyword evidence="3" id="KW-0804">Transcription</keyword>
<evidence type="ECO:0000256" key="3">
    <source>
        <dbReference type="ARBA" id="ARBA00023163"/>
    </source>
</evidence>
<sequence length="70" mass="7854">MKDPRLVAFGERVRHIRKEKGLSQEALADLAGIDRSYMGHIERGDQNITLTKIYQISEALRVSVSDLISG</sequence>
<dbReference type="SMART" id="SM00530">
    <property type="entry name" value="HTH_XRE"/>
    <property type="match status" value="1"/>
</dbReference>
<evidence type="ECO:0000256" key="2">
    <source>
        <dbReference type="ARBA" id="ARBA00023125"/>
    </source>
</evidence>
<dbReference type="EMBL" id="RDOM01000004">
    <property type="protein sequence ID" value="MBF4270737.1"/>
    <property type="molecule type" value="Genomic_DNA"/>
</dbReference>
<comment type="caution">
    <text evidence="5">The sequence shown here is derived from an EMBL/GenBank/DDBJ whole genome shotgun (WGS) entry which is preliminary data.</text>
</comment>
<dbReference type="RefSeq" id="WP_000654748.1">
    <property type="nucleotide sequence ID" value="NZ_AJYU02000094.1"/>
</dbReference>
<dbReference type="PROSITE" id="PS50943">
    <property type="entry name" value="HTH_CROC1"/>
    <property type="match status" value="1"/>
</dbReference>
<dbReference type="GO" id="GO:0003677">
    <property type="term" value="F:DNA binding"/>
    <property type="evidence" value="ECO:0007669"/>
    <property type="project" value="UniProtKB-KW"/>
</dbReference>
<dbReference type="GO" id="GO:0005829">
    <property type="term" value="C:cytosol"/>
    <property type="evidence" value="ECO:0007669"/>
    <property type="project" value="TreeGrafter"/>
</dbReference>
<keyword evidence="2" id="KW-0238">DNA-binding</keyword>
<gene>
    <name evidence="5" type="ORF">EAY07_01480</name>
</gene>
<protein>
    <submittedName>
        <fullName evidence="5">XRE family transcriptional regulator</fullName>
    </submittedName>
</protein>
<keyword evidence="1" id="KW-0805">Transcription regulation</keyword>
<evidence type="ECO:0000259" key="4">
    <source>
        <dbReference type="PROSITE" id="PS50943"/>
    </source>
</evidence>
<proteinExistence type="predicted"/>
<dbReference type="AlphaFoldDB" id="A0AAW4AV69"/>
<organism evidence="5 6">
    <name type="scientific">Vibrio anguillarum</name>
    <name type="common">Listonella anguillarum</name>
    <dbReference type="NCBI Taxonomy" id="55601"/>
    <lineage>
        <taxon>Bacteria</taxon>
        <taxon>Pseudomonadati</taxon>
        <taxon>Pseudomonadota</taxon>
        <taxon>Gammaproteobacteria</taxon>
        <taxon>Vibrionales</taxon>
        <taxon>Vibrionaceae</taxon>
        <taxon>Vibrio</taxon>
    </lineage>
</organism>
<feature type="domain" description="HTH cro/C1-type" evidence="4">
    <location>
        <begin position="13"/>
        <end position="67"/>
    </location>
</feature>
<dbReference type="InterPro" id="IPR010982">
    <property type="entry name" value="Lambda_DNA-bd_dom_sf"/>
</dbReference>
<evidence type="ECO:0000313" key="5">
    <source>
        <dbReference type="EMBL" id="MBF4270737.1"/>
    </source>
</evidence>
<dbReference type="Proteomes" id="UP000722957">
    <property type="component" value="Unassembled WGS sequence"/>
</dbReference>
<reference evidence="5 6" key="1">
    <citation type="journal article" date="2021" name="PeerJ">
        <title>Analysis of 44 Vibrio anguillarum genomes reveals high genetic diversity.</title>
        <authorList>
            <person name="Hansen M.J."/>
            <person name="Dalsgaard I."/>
        </authorList>
    </citation>
    <scope>NUCLEOTIDE SEQUENCE [LARGE SCALE GENOMIC DNA]</scope>
    <source>
        <strain evidence="5 6">17-16730-2A</strain>
    </source>
</reference>
<dbReference type="SUPFAM" id="SSF47413">
    <property type="entry name" value="lambda repressor-like DNA-binding domains"/>
    <property type="match status" value="1"/>
</dbReference>
<dbReference type="PANTHER" id="PTHR46797:SF23">
    <property type="entry name" value="HTH-TYPE TRANSCRIPTIONAL REGULATOR SUTR"/>
    <property type="match status" value="1"/>
</dbReference>